<dbReference type="SMART" id="SM00199">
    <property type="entry name" value="SCY"/>
    <property type="match status" value="1"/>
</dbReference>
<keyword evidence="2" id="KW-0202">Cytokine</keyword>
<dbReference type="PANTHER" id="PTHR12015">
    <property type="entry name" value="SMALL INDUCIBLE CYTOKINE A"/>
    <property type="match status" value="1"/>
</dbReference>
<feature type="chain" id="PRO_5044546670" evidence="5">
    <location>
        <begin position="23"/>
        <end position="87"/>
    </location>
</feature>
<dbReference type="SMR" id="A0A0R4ISV2"/>
<evidence type="ECO:0000256" key="1">
    <source>
        <dbReference type="ARBA" id="ARBA00022500"/>
    </source>
</evidence>
<evidence type="ECO:0000259" key="6">
    <source>
        <dbReference type="SMART" id="SM00199"/>
    </source>
</evidence>
<dbReference type="InterPro" id="IPR001811">
    <property type="entry name" value="Chemokine_IL8-like_dom"/>
</dbReference>
<dbReference type="InterPro" id="IPR036048">
    <property type="entry name" value="Interleukin_8-like_sf"/>
</dbReference>
<evidence type="ECO:0000313" key="9">
    <source>
        <dbReference type="RefSeq" id="XP_003201459.1"/>
    </source>
</evidence>
<dbReference type="Ensembl" id="ENSDART00000166151.2">
    <property type="protein sequence ID" value="ENSDARP00000138051.1"/>
    <property type="gene ID" value="ENSDARG00000102945.2"/>
</dbReference>
<dbReference type="GO" id="GO:0005615">
    <property type="term" value="C:extracellular space"/>
    <property type="evidence" value="ECO:0007669"/>
    <property type="project" value="UniProtKB-KW"/>
</dbReference>
<accession>A0A0R4ISV2</accession>
<protein>
    <submittedName>
        <fullName evidence="7">Chemokine (C-C motif) ligand 39, duplicate 2</fullName>
    </submittedName>
    <submittedName>
        <fullName evidence="9">Eotaxin isoform X1</fullName>
    </submittedName>
</protein>
<dbReference type="OMA" id="CCINFID"/>
<dbReference type="SUPFAM" id="SSF54117">
    <property type="entry name" value="Interleukin 8-like chemokines"/>
    <property type="match status" value="1"/>
</dbReference>
<dbReference type="Gene3D" id="2.40.50.40">
    <property type="match status" value="1"/>
</dbReference>
<dbReference type="GeneID" id="100332947"/>
<dbReference type="PhylomeDB" id="A0A0R4ISV2"/>
<feature type="domain" description="Chemokine interleukin-8-like" evidence="6">
    <location>
        <begin position="27"/>
        <end position="84"/>
    </location>
</feature>
<dbReference type="ZFIN" id="ZDB-GENE-131120-38">
    <property type="gene designation" value="ccl39.2"/>
</dbReference>
<keyword evidence="4" id="KW-1015">Disulfide bond</keyword>
<dbReference type="GO" id="GO:0030335">
    <property type="term" value="P:positive regulation of cell migration"/>
    <property type="evidence" value="ECO:0000318"/>
    <property type="project" value="GO_Central"/>
</dbReference>
<dbReference type="GeneTree" id="ENSGT00990000206020"/>
<name>A0A0R4ISV2_DANRE</name>
<evidence type="ECO:0000313" key="10">
    <source>
        <dbReference type="ZFIN" id="ZDB-GENE-131120-38"/>
    </source>
</evidence>
<dbReference type="Pfam" id="PF00048">
    <property type="entry name" value="IL8"/>
    <property type="match status" value="1"/>
</dbReference>
<dbReference type="KEGG" id="dre:100332947"/>
<reference evidence="9" key="3">
    <citation type="submission" date="2025-04" db="UniProtKB">
        <authorList>
            <consortium name="RefSeq"/>
        </authorList>
    </citation>
    <scope>IDENTIFICATION</scope>
    <source>
        <strain evidence="9">Tuebingen</strain>
    </source>
</reference>
<accession>A0A8M1RJM9</accession>
<dbReference type="PANTHER" id="PTHR12015:SF193">
    <property type="entry name" value="STROMAL CELL-DERIVED FACTOR 1"/>
    <property type="match status" value="1"/>
</dbReference>
<evidence type="ECO:0000256" key="3">
    <source>
        <dbReference type="ARBA" id="ARBA00022729"/>
    </source>
</evidence>
<evidence type="ECO:0000256" key="2">
    <source>
        <dbReference type="ARBA" id="ARBA00022514"/>
    </source>
</evidence>
<dbReference type="RefSeq" id="XP_003201459.1">
    <property type="nucleotide sequence ID" value="XM_003201411.6"/>
</dbReference>
<evidence type="ECO:0000313" key="8">
    <source>
        <dbReference type="Proteomes" id="UP000000437"/>
    </source>
</evidence>
<dbReference type="AGR" id="ZFIN:ZDB-GENE-131120-38"/>
<dbReference type="Bgee" id="ENSDARG00000102945">
    <property type="expression patterns" value="Expressed in liver and 13 other cell types or tissues"/>
</dbReference>
<dbReference type="AlphaFoldDB" id="A0A0R4ISV2"/>
<dbReference type="PaxDb" id="7955-ENSDARP00000100718"/>
<reference evidence="7 8" key="1">
    <citation type="journal article" date="2013" name="Nature">
        <title>The zebrafish reference genome sequence and its relationship to the human genome.</title>
        <authorList>
            <consortium name="Genome Reference Consortium Zebrafish"/>
            <person name="Howe K."/>
            <person name="Clark M.D."/>
            <person name="Torroja C.F."/>
            <person name="Torrance J."/>
            <person name="Berthelot C."/>
            <person name="Muffato M."/>
            <person name="Collins J.E."/>
            <person name="Humphray S."/>
            <person name="McLaren K."/>
            <person name="Matthews L."/>
            <person name="McLaren S."/>
            <person name="Sealy I."/>
            <person name="Caccamo M."/>
            <person name="Churcher C."/>
            <person name="Scott C."/>
            <person name="Barrett J.C."/>
            <person name="Koch R."/>
            <person name="Rauch G.J."/>
            <person name="White S."/>
            <person name="Chow W."/>
            <person name="Kilian B."/>
            <person name="Quintais L.T."/>
            <person name="Guerra-Assuncao J.A."/>
            <person name="Zhou Y."/>
            <person name="Gu Y."/>
            <person name="Yen J."/>
            <person name="Vogel J.H."/>
            <person name="Eyre T."/>
            <person name="Redmond S."/>
            <person name="Banerjee R."/>
            <person name="Chi J."/>
            <person name="Fu B."/>
            <person name="Langley E."/>
            <person name="Maguire S.F."/>
            <person name="Laird G.K."/>
            <person name="Lloyd D."/>
            <person name="Kenyon E."/>
            <person name="Donaldson S."/>
            <person name="Sehra H."/>
            <person name="Almeida-King J."/>
            <person name="Loveland J."/>
            <person name="Trevanion S."/>
            <person name="Jones M."/>
            <person name="Quail M."/>
            <person name="Willey D."/>
            <person name="Hunt A."/>
            <person name="Burton J."/>
            <person name="Sims S."/>
            <person name="McLay K."/>
            <person name="Plumb B."/>
            <person name="Davis J."/>
            <person name="Clee C."/>
            <person name="Oliver K."/>
            <person name="Clark R."/>
            <person name="Riddle C."/>
            <person name="Elliot D."/>
            <person name="Eliott D."/>
            <person name="Threadgold G."/>
            <person name="Harden G."/>
            <person name="Ware D."/>
            <person name="Begum S."/>
            <person name="Mortimore B."/>
            <person name="Mortimer B."/>
            <person name="Kerry G."/>
            <person name="Heath P."/>
            <person name="Phillimore B."/>
            <person name="Tracey A."/>
            <person name="Corby N."/>
            <person name="Dunn M."/>
            <person name="Johnson C."/>
            <person name="Wood J."/>
            <person name="Clark S."/>
            <person name="Pelan S."/>
            <person name="Griffiths G."/>
            <person name="Smith M."/>
            <person name="Glithero R."/>
            <person name="Howden P."/>
            <person name="Barker N."/>
            <person name="Lloyd C."/>
            <person name="Stevens C."/>
            <person name="Harley J."/>
            <person name="Holt K."/>
            <person name="Panagiotidis G."/>
            <person name="Lovell J."/>
            <person name="Beasley H."/>
            <person name="Henderson C."/>
            <person name="Gordon D."/>
            <person name="Auger K."/>
            <person name="Wright D."/>
            <person name="Collins J."/>
            <person name="Raisen C."/>
            <person name="Dyer L."/>
            <person name="Leung K."/>
            <person name="Robertson L."/>
            <person name="Ambridge K."/>
            <person name="Leongamornlert D."/>
            <person name="McGuire S."/>
            <person name="Gilderthorp R."/>
            <person name="Griffiths C."/>
            <person name="Manthravadi D."/>
            <person name="Nichol S."/>
            <person name="Barker G."/>
            <person name="Whitehead S."/>
            <person name="Kay M."/>
            <person name="Brown J."/>
            <person name="Murnane C."/>
            <person name="Gray E."/>
            <person name="Humphries M."/>
            <person name="Sycamore N."/>
            <person name="Barker D."/>
            <person name="Saunders D."/>
            <person name="Wallis J."/>
            <person name="Babbage A."/>
            <person name="Hammond S."/>
            <person name="Mashreghi-Mohammadi M."/>
            <person name="Barr L."/>
            <person name="Martin S."/>
            <person name="Wray P."/>
            <person name="Ellington A."/>
            <person name="Matthews N."/>
            <person name="Ellwood M."/>
            <person name="Woodmansey R."/>
            <person name="Clark G."/>
            <person name="Cooper J."/>
            <person name="Cooper J."/>
            <person name="Tromans A."/>
            <person name="Grafham D."/>
            <person name="Skuce C."/>
            <person name="Pandian R."/>
            <person name="Andrews R."/>
            <person name="Harrison E."/>
            <person name="Kimberley A."/>
            <person name="Garnett J."/>
            <person name="Fosker N."/>
            <person name="Hall R."/>
            <person name="Garner P."/>
            <person name="Kelly D."/>
            <person name="Bird C."/>
            <person name="Palmer S."/>
            <person name="Gehring I."/>
            <person name="Berger A."/>
            <person name="Dooley C.M."/>
            <person name="Ersan-Urun Z."/>
            <person name="Eser C."/>
            <person name="Geiger H."/>
            <person name="Geisler M."/>
            <person name="Karotki L."/>
            <person name="Kirn A."/>
            <person name="Konantz J."/>
            <person name="Konantz M."/>
            <person name="Oberlander M."/>
            <person name="Rudolph-Geiger S."/>
            <person name="Teucke M."/>
            <person name="Lanz C."/>
            <person name="Raddatz G."/>
            <person name="Osoegawa K."/>
            <person name="Zhu B."/>
            <person name="Rapp A."/>
            <person name="Widaa S."/>
            <person name="Langford C."/>
            <person name="Yang F."/>
            <person name="Schuster S.C."/>
            <person name="Carter N.P."/>
            <person name="Harrow J."/>
            <person name="Ning Z."/>
            <person name="Herrero J."/>
            <person name="Searle S.M."/>
            <person name="Enright A."/>
            <person name="Geisler R."/>
            <person name="Plasterk R.H."/>
            <person name="Lee C."/>
            <person name="Westerfield M."/>
            <person name="de Jong P.J."/>
            <person name="Zon L.I."/>
            <person name="Postlethwait J.H."/>
            <person name="Nusslein-Volhard C."/>
            <person name="Hubbard T.J."/>
            <person name="Roest Crollius H."/>
            <person name="Rogers J."/>
            <person name="Stemple D.L."/>
        </authorList>
    </citation>
    <scope>NUCLEOTIDE SEQUENCE [LARGE SCALE GENOMIC DNA]</scope>
    <source>
        <strain evidence="7">Tuebingen</strain>
    </source>
</reference>
<dbReference type="Proteomes" id="UP000000437">
    <property type="component" value="Chromosome 25"/>
</dbReference>
<evidence type="ECO:0000256" key="4">
    <source>
        <dbReference type="ARBA" id="ARBA00023157"/>
    </source>
</evidence>
<dbReference type="InterPro" id="IPR039809">
    <property type="entry name" value="Chemokine_b/g/d"/>
</dbReference>
<evidence type="ECO:0000256" key="5">
    <source>
        <dbReference type="SAM" id="SignalP"/>
    </source>
</evidence>
<evidence type="ECO:0000313" key="7">
    <source>
        <dbReference type="Ensembl" id="ENSDARP00000138051"/>
    </source>
</evidence>
<dbReference type="GO" id="GO:0042056">
    <property type="term" value="F:chemoattractant activity"/>
    <property type="evidence" value="ECO:0000318"/>
    <property type="project" value="GO_Central"/>
</dbReference>
<gene>
    <name evidence="7 9 10" type="primary">ccl39.2</name>
</gene>
<dbReference type="GO" id="GO:0007411">
    <property type="term" value="P:axon guidance"/>
    <property type="evidence" value="ECO:0000318"/>
    <property type="project" value="GO_Central"/>
</dbReference>
<dbReference type="OrthoDB" id="8890527at2759"/>
<organism evidence="7">
    <name type="scientific">Danio rerio</name>
    <name type="common">Zebrafish</name>
    <name type="synonym">Brachydanio rerio</name>
    <dbReference type="NCBI Taxonomy" id="7955"/>
    <lineage>
        <taxon>Eukaryota</taxon>
        <taxon>Metazoa</taxon>
        <taxon>Chordata</taxon>
        <taxon>Craniata</taxon>
        <taxon>Vertebrata</taxon>
        <taxon>Euteleostomi</taxon>
        <taxon>Actinopterygii</taxon>
        <taxon>Neopterygii</taxon>
        <taxon>Teleostei</taxon>
        <taxon>Ostariophysi</taxon>
        <taxon>Cypriniformes</taxon>
        <taxon>Danionidae</taxon>
        <taxon>Danioninae</taxon>
        <taxon>Danio</taxon>
    </lineage>
</organism>
<sequence>MRIPVFLLFLVFTMCSIQLVPAMPAIPEFCCINFIDFPIPANKIVSAVITPSRCSSKGIMVTTPRTQFCVKPDEDWIKPIMEKQYKR</sequence>
<dbReference type="GO" id="GO:0050930">
    <property type="term" value="P:induction of positive chemotaxis"/>
    <property type="evidence" value="ECO:0000318"/>
    <property type="project" value="GO_Central"/>
</dbReference>
<dbReference type="EMBL" id="CR450808">
    <property type="status" value="NOT_ANNOTATED_CDS"/>
    <property type="molecule type" value="Genomic_DNA"/>
</dbReference>
<feature type="signal peptide" evidence="5">
    <location>
        <begin position="1"/>
        <end position="22"/>
    </location>
</feature>
<dbReference type="CTD" id="100332947"/>
<reference evidence="7" key="2">
    <citation type="submission" date="2015-11" db="UniProtKB">
        <authorList>
            <consortium name="Ensembl"/>
        </authorList>
    </citation>
    <scope>IDENTIFICATION</scope>
    <source>
        <strain evidence="7">Tuebingen</strain>
    </source>
</reference>
<proteinExistence type="predicted"/>
<dbReference type="GO" id="GO:0008009">
    <property type="term" value="F:chemokine activity"/>
    <property type="evidence" value="ECO:0007669"/>
    <property type="project" value="InterPro"/>
</dbReference>
<dbReference type="STRING" id="7955.ENSDARP00000138051"/>
<keyword evidence="3 5" id="KW-0732">Signal</keyword>
<dbReference type="GO" id="GO:0006955">
    <property type="term" value="P:immune response"/>
    <property type="evidence" value="ECO:0007669"/>
    <property type="project" value="InterPro"/>
</dbReference>
<keyword evidence="8" id="KW-1185">Reference proteome</keyword>
<keyword evidence="1" id="KW-0145">Chemotaxis</keyword>
<dbReference type="eggNOG" id="ENOG502S776">
    <property type="taxonomic scope" value="Eukaryota"/>
</dbReference>